<dbReference type="PANTHER" id="PTHR14741:SF32">
    <property type="entry name" value="TRIMETHYLGUANOSINE SYNTHASE"/>
    <property type="match status" value="1"/>
</dbReference>
<dbReference type="OMA" id="RYFSLYD"/>
<dbReference type="AlphaFoldDB" id="I2G6T0"/>
<evidence type="ECO:0000256" key="1">
    <source>
        <dbReference type="ARBA" id="ARBA00018517"/>
    </source>
</evidence>
<dbReference type="STRING" id="1128400.I2G6T0"/>
<comment type="caution">
    <text evidence="9">The sequence shown here is derived from an EMBL/GenBank/DDBJ whole genome shotgun (WGS) entry which is preliminary data.</text>
</comment>
<evidence type="ECO:0000256" key="8">
    <source>
        <dbReference type="SAM" id="MobiDB-lite"/>
    </source>
</evidence>
<evidence type="ECO:0000313" key="9">
    <source>
        <dbReference type="EMBL" id="CCF54873.1"/>
    </source>
</evidence>
<evidence type="ECO:0000256" key="2">
    <source>
        <dbReference type="ARBA" id="ARBA00025783"/>
    </source>
</evidence>
<reference evidence="9 10" key="1">
    <citation type="journal article" date="2012" name="Plant Cell">
        <title>Genome comparison of barley and maize smut fungi reveals targeted loss of RNA silencing components and species-specific presence of transposable elements.</title>
        <authorList>
            <person name="Laurie J.D."/>
            <person name="Ali S."/>
            <person name="Linning R."/>
            <person name="Mannhaupt G."/>
            <person name="Wong P."/>
            <person name="Gueldener U."/>
            <person name="Muensterkoetter M."/>
            <person name="Moore R."/>
            <person name="Kahmann R."/>
            <person name="Bakkeren G."/>
            <person name="Schirawski J."/>
        </authorList>
    </citation>
    <scope>NUCLEOTIDE SEQUENCE [LARGE SCALE GENOMIC DNA]</scope>
    <source>
        <strain evidence="10">Uh4875-4</strain>
    </source>
</reference>
<name>I2G6T0_USTHO</name>
<dbReference type="SUPFAM" id="SSF53335">
    <property type="entry name" value="S-adenosyl-L-methionine-dependent methyltransferases"/>
    <property type="match status" value="1"/>
</dbReference>
<dbReference type="InterPro" id="IPR019012">
    <property type="entry name" value="RNA_cap_Gua-N2-MeTrfase"/>
</dbReference>
<dbReference type="HOGENOM" id="CLU_029658_3_1_1"/>
<evidence type="ECO:0000256" key="5">
    <source>
        <dbReference type="ARBA" id="ARBA00048763"/>
    </source>
</evidence>
<comment type="catalytic activity">
    <reaction evidence="3">
        <text>a 5'-end (N(2),N(7)-dimethyl 5'-triphosphoguanosine)-ribonucleoside in snoRNA + S-adenosyl-L-methionine = a 5'-end (N(2),N(2),N(7)-trimethyl 5'-triphosphoguanosine)-ribonucleoside in snoRNA + S-adenosyl-L-homocysteine + H(+)</text>
        <dbReference type="Rhea" id="RHEA:78507"/>
        <dbReference type="Rhea" id="RHEA-COMP:19088"/>
        <dbReference type="Rhea" id="RHEA-COMP:19090"/>
        <dbReference type="ChEBI" id="CHEBI:15378"/>
        <dbReference type="ChEBI" id="CHEBI:57856"/>
        <dbReference type="ChEBI" id="CHEBI:59789"/>
        <dbReference type="ChEBI" id="CHEBI:167623"/>
        <dbReference type="ChEBI" id="CHEBI:172880"/>
    </reaction>
    <physiologicalReaction direction="left-to-right" evidence="3">
        <dbReference type="Rhea" id="RHEA:78508"/>
    </physiologicalReaction>
</comment>
<evidence type="ECO:0000256" key="6">
    <source>
        <dbReference type="ARBA" id="ARBA00049075"/>
    </source>
</evidence>
<proteinExistence type="inferred from homology"/>
<comment type="catalytic activity">
    <reaction evidence="4">
        <text>a 5'-end (N(7)-methyl 5'-triphosphoguanosine)-ribonucleoside in snoRNA + S-adenosyl-L-methionine = a 5'-end (N(2),N(7)-dimethyl 5'-triphosphoguanosine)-ribonucleoside in snoRNA + S-adenosyl-L-homocysteine + H(+)</text>
        <dbReference type="Rhea" id="RHEA:78475"/>
        <dbReference type="Rhea" id="RHEA-COMP:19086"/>
        <dbReference type="Rhea" id="RHEA-COMP:19088"/>
        <dbReference type="ChEBI" id="CHEBI:15378"/>
        <dbReference type="ChEBI" id="CHEBI:57856"/>
        <dbReference type="ChEBI" id="CHEBI:59789"/>
        <dbReference type="ChEBI" id="CHEBI:156461"/>
        <dbReference type="ChEBI" id="CHEBI:172880"/>
    </reaction>
    <physiologicalReaction direction="left-to-right" evidence="4">
        <dbReference type="Rhea" id="RHEA:78476"/>
    </physiologicalReaction>
</comment>
<comment type="similarity">
    <text evidence="2">Belongs to the methyltransferase superfamily. Trimethylguanosine synthase family.</text>
</comment>
<protein>
    <recommendedName>
        <fullName evidence="1">Trimethylguanosine synthase</fullName>
    </recommendedName>
    <alternativeName>
        <fullName evidence="7">Cap-specific guanine-N(2) methyltransferase</fullName>
    </alternativeName>
</protein>
<dbReference type="FunFam" id="3.40.50.150:FF:000432">
    <property type="entry name" value="Unplaced genomic scaffold supercont2.10, whole genome shotgun sequence"/>
    <property type="match status" value="1"/>
</dbReference>
<dbReference type="Pfam" id="PF09445">
    <property type="entry name" value="Methyltransf_15"/>
    <property type="match status" value="2"/>
</dbReference>
<dbReference type="GO" id="GO:0005634">
    <property type="term" value="C:nucleus"/>
    <property type="evidence" value="ECO:0007669"/>
    <property type="project" value="TreeGrafter"/>
</dbReference>
<dbReference type="GO" id="GO:0071164">
    <property type="term" value="F:RNA cap trimethylguanosine synthase activity"/>
    <property type="evidence" value="ECO:0007669"/>
    <property type="project" value="TreeGrafter"/>
</dbReference>
<dbReference type="CDD" id="cd02440">
    <property type="entry name" value="AdoMet_MTases"/>
    <property type="match status" value="1"/>
</dbReference>
<gene>
    <name evidence="9" type="ORF">UHOR_01358</name>
</gene>
<dbReference type="PANTHER" id="PTHR14741">
    <property type="entry name" value="S-ADENOSYLMETHIONINE-DEPENDENT METHYLTRANSFERASE RELATED"/>
    <property type="match status" value="1"/>
</dbReference>
<dbReference type="EMBL" id="CAGI01000196">
    <property type="protein sequence ID" value="CCF54873.1"/>
    <property type="molecule type" value="Genomic_DNA"/>
</dbReference>
<dbReference type="InterPro" id="IPR029063">
    <property type="entry name" value="SAM-dependent_MTases_sf"/>
</dbReference>
<organism evidence="9 10">
    <name type="scientific">Ustilago hordei</name>
    <name type="common">Barley covered smut fungus</name>
    <dbReference type="NCBI Taxonomy" id="120017"/>
    <lineage>
        <taxon>Eukaryota</taxon>
        <taxon>Fungi</taxon>
        <taxon>Dikarya</taxon>
        <taxon>Basidiomycota</taxon>
        <taxon>Ustilaginomycotina</taxon>
        <taxon>Ustilaginomycetes</taxon>
        <taxon>Ustilaginales</taxon>
        <taxon>Ustilaginaceae</taxon>
        <taxon>Ustilago</taxon>
    </lineage>
</organism>
<comment type="catalytic activity">
    <reaction evidence="6">
        <text>a 5'-end (N(7)-methyl 5'-triphosphoguanosine)-ribonucleoside in snRNA + S-adenosyl-L-methionine = a 5'-end (N(2),N(7)-dimethyl 5'-triphosphoguanosine)-ribonucleoside in snRNA + S-adenosyl-L-homocysteine + H(+)</text>
        <dbReference type="Rhea" id="RHEA:78471"/>
        <dbReference type="Rhea" id="RHEA-COMP:19085"/>
        <dbReference type="Rhea" id="RHEA-COMP:19087"/>
        <dbReference type="ChEBI" id="CHEBI:15378"/>
        <dbReference type="ChEBI" id="CHEBI:57856"/>
        <dbReference type="ChEBI" id="CHEBI:59789"/>
        <dbReference type="ChEBI" id="CHEBI:156461"/>
        <dbReference type="ChEBI" id="CHEBI:172880"/>
    </reaction>
    <physiologicalReaction direction="left-to-right" evidence="6">
        <dbReference type="Rhea" id="RHEA:78472"/>
    </physiologicalReaction>
</comment>
<comment type="catalytic activity">
    <reaction evidence="5">
        <text>a 5'-end (N(2),N(7)-dimethyl 5'-triphosphoguanosine)-ribonucleoside in snRNA + S-adenosyl-L-methionine = a 5'-end (N(2),N(2),N(7)-trimethyl 5'-triphosphoguanosine)-ribonucleoside in snRNA + S-adenosyl-L-homocysteine + H(+)</text>
        <dbReference type="Rhea" id="RHEA:78479"/>
        <dbReference type="Rhea" id="RHEA-COMP:19087"/>
        <dbReference type="Rhea" id="RHEA-COMP:19089"/>
        <dbReference type="ChEBI" id="CHEBI:15378"/>
        <dbReference type="ChEBI" id="CHEBI:57856"/>
        <dbReference type="ChEBI" id="CHEBI:59789"/>
        <dbReference type="ChEBI" id="CHEBI:167623"/>
        <dbReference type="ChEBI" id="CHEBI:172880"/>
    </reaction>
    <physiologicalReaction direction="left-to-right" evidence="5">
        <dbReference type="Rhea" id="RHEA:78480"/>
    </physiologicalReaction>
</comment>
<dbReference type="Proteomes" id="UP000006174">
    <property type="component" value="Unassembled WGS sequence"/>
</dbReference>
<evidence type="ECO:0000256" key="4">
    <source>
        <dbReference type="ARBA" id="ARBA00048740"/>
    </source>
</evidence>
<feature type="region of interest" description="Disordered" evidence="8">
    <location>
        <begin position="13"/>
        <end position="32"/>
    </location>
</feature>
<dbReference type="Gene3D" id="3.40.50.150">
    <property type="entry name" value="Vaccinia Virus protein VP39"/>
    <property type="match status" value="1"/>
</dbReference>
<accession>I2G6T0</accession>
<keyword evidence="10" id="KW-1185">Reference proteome</keyword>
<feature type="compositionally biased region" description="Low complexity" evidence="8">
    <location>
        <begin position="19"/>
        <end position="29"/>
    </location>
</feature>
<evidence type="ECO:0000256" key="3">
    <source>
        <dbReference type="ARBA" id="ARBA00047418"/>
    </source>
</evidence>
<evidence type="ECO:0000313" key="10">
    <source>
        <dbReference type="Proteomes" id="UP000006174"/>
    </source>
</evidence>
<dbReference type="eggNOG" id="KOG2730">
    <property type="taxonomic scope" value="Eukaryota"/>
</dbReference>
<evidence type="ECO:0000256" key="7">
    <source>
        <dbReference type="ARBA" id="ARBA00049790"/>
    </source>
</evidence>
<sequence length="359" mass="39772">MAKKRKLTSIAAHARHLKPASPSPSSAHSTHNKAKSKQLNLSAYHPDLDPTHLTDPSYLFLLPHSLVHPSQIPAPLLKYWRHRFDLFSLYSSGCLLDEQSWYSITPESVAFRIAKRCATDHIIIDLFAGAGGNAIQFAMTCGKVIAVEIDEVKLRLARWNARVYGVEERIWFVRGDSMELLDRLEEWRSGKGKGKGKEGEVWNGLTAEDLEAVEAVFLSPPWGGVNYASAAAVPTSTTDSPAFAAATEGNEYSLSAIKPIHGRELFRRVSLSFRTSNIAYYLPRNTSLAQLSELASLLPASDASERDEKVKVEYQYVNKGTKLSSLTAYYGALATEWDEEIDDWKSSPPAVSLDWSSSP</sequence>